<evidence type="ECO:0000259" key="2">
    <source>
        <dbReference type="SMART" id="SM00984"/>
    </source>
</evidence>
<evidence type="ECO:0000256" key="1">
    <source>
        <dbReference type="ARBA" id="ARBA00015132"/>
    </source>
</evidence>
<feature type="domain" description="UDP-glucose/GDP-mannose dehydrogenase C-terminal" evidence="2">
    <location>
        <begin position="16"/>
        <end position="96"/>
    </location>
</feature>
<accession>A0A1W9KPS3</accession>
<proteinExistence type="predicted"/>
<dbReference type="Pfam" id="PF03720">
    <property type="entry name" value="UDPG_MGDP_dh_C"/>
    <property type="match status" value="1"/>
</dbReference>
<gene>
    <name evidence="3" type="ORF">BWK72_18245</name>
</gene>
<comment type="caution">
    <text evidence="3">The sequence shown here is derived from an EMBL/GenBank/DDBJ whole genome shotgun (WGS) entry which is preliminary data.</text>
</comment>
<reference evidence="3 4" key="1">
    <citation type="submission" date="2017-01" db="EMBL/GenBank/DDBJ databases">
        <title>Novel large sulfur bacteria in the metagenomes of groundwater-fed chemosynthetic microbial mats in the Lake Huron basin.</title>
        <authorList>
            <person name="Sharrar A.M."/>
            <person name="Flood B.E."/>
            <person name="Bailey J.V."/>
            <person name="Jones D.S."/>
            <person name="Biddanda B."/>
            <person name="Ruberg S.A."/>
            <person name="Marcus D.N."/>
            <person name="Dick G.J."/>
        </authorList>
    </citation>
    <scope>NUCLEOTIDE SEQUENCE [LARGE SCALE GENOMIC DNA]</scope>
    <source>
        <strain evidence="3">A7</strain>
    </source>
</reference>
<dbReference type="GO" id="GO:0051287">
    <property type="term" value="F:NAD binding"/>
    <property type="evidence" value="ECO:0007669"/>
    <property type="project" value="InterPro"/>
</dbReference>
<dbReference type="InterPro" id="IPR014027">
    <property type="entry name" value="UDP-Glc/GDP-Man_DH_C"/>
</dbReference>
<dbReference type="AlphaFoldDB" id="A0A1W9KPS3"/>
<organism evidence="3 4">
    <name type="scientific">Rhodoferax ferrireducens</name>
    <dbReference type="NCBI Taxonomy" id="192843"/>
    <lineage>
        <taxon>Bacteria</taxon>
        <taxon>Pseudomonadati</taxon>
        <taxon>Pseudomonadota</taxon>
        <taxon>Betaproteobacteria</taxon>
        <taxon>Burkholderiales</taxon>
        <taxon>Comamonadaceae</taxon>
        <taxon>Rhodoferax</taxon>
    </lineage>
</organism>
<dbReference type="EMBL" id="MTEI01000020">
    <property type="protein sequence ID" value="OQW86198.1"/>
    <property type="molecule type" value="Genomic_DNA"/>
</dbReference>
<dbReference type="InterPro" id="IPR036220">
    <property type="entry name" value="UDP-Glc/GDP-Man_DH_C_sf"/>
</dbReference>
<name>A0A1W9KPS3_9BURK</name>
<evidence type="ECO:0000313" key="3">
    <source>
        <dbReference type="EMBL" id="OQW86198.1"/>
    </source>
</evidence>
<dbReference type="Gene3D" id="3.40.50.720">
    <property type="entry name" value="NAD(P)-binding Rossmann-like Domain"/>
    <property type="match status" value="1"/>
</dbReference>
<dbReference type="GO" id="GO:0016616">
    <property type="term" value="F:oxidoreductase activity, acting on the CH-OH group of donors, NAD or NADP as acceptor"/>
    <property type="evidence" value="ECO:0007669"/>
    <property type="project" value="InterPro"/>
</dbReference>
<evidence type="ECO:0000313" key="4">
    <source>
        <dbReference type="Proteomes" id="UP000192505"/>
    </source>
</evidence>
<dbReference type="Proteomes" id="UP000192505">
    <property type="component" value="Unassembled WGS sequence"/>
</dbReference>
<dbReference type="PANTHER" id="PTHR43750">
    <property type="entry name" value="UDP-GLUCOSE 6-DEHYDROGENASE TUAD"/>
    <property type="match status" value="1"/>
</dbReference>
<protein>
    <recommendedName>
        <fullName evidence="1">UDP-glucose 6-dehydrogenase</fullName>
    </recommendedName>
</protein>
<dbReference type="SMART" id="SM00984">
    <property type="entry name" value="UDPG_MGDP_dh_C"/>
    <property type="match status" value="1"/>
</dbReference>
<dbReference type="PANTHER" id="PTHR43750:SF3">
    <property type="entry name" value="UDP-GLUCOSE 6-DEHYDROGENASE TUAD"/>
    <property type="match status" value="1"/>
</dbReference>
<dbReference type="SUPFAM" id="SSF52413">
    <property type="entry name" value="UDP-glucose/GDP-mannose dehydrogenase C-terminal domain"/>
    <property type="match status" value="1"/>
</dbReference>
<sequence>MFAKDVQSLVKTAHDEAGICLKVLTAYDPVAMTEAKHCFPNEPRLTYADNQSAALEGADTLIIVTEWCEFRSPDFEAIKTKLKTPVIFDGRNLYDPALVRGMGFEYLAIGR</sequence>